<feature type="domain" description="DUF4340" evidence="1">
    <location>
        <begin position="80"/>
        <end position="174"/>
    </location>
</feature>
<organism evidence="2 3">
    <name type="scientific">Candidatus Faeciplasma gallinarum</name>
    <dbReference type="NCBI Taxonomy" id="2840799"/>
    <lineage>
        <taxon>Bacteria</taxon>
        <taxon>Bacillati</taxon>
        <taxon>Bacillota</taxon>
        <taxon>Clostridia</taxon>
        <taxon>Eubacteriales</taxon>
        <taxon>Oscillospiraceae</taxon>
        <taxon>Oscillospiraceae incertae sedis</taxon>
        <taxon>Candidatus Faeciplasma</taxon>
    </lineage>
</organism>
<dbReference type="Proteomes" id="UP000823982">
    <property type="component" value="Unassembled WGS sequence"/>
</dbReference>
<reference evidence="2" key="2">
    <citation type="journal article" date="2021" name="PeerJ">
        <title>Extensive microbial diversity within the chicken gut microbiome revealed by metagenomics and culture.</title>
        <authorList>
            <person name="Gilroy R."/>
            <person name="Ravi A."/>
            <person name="Getino M."/>
            <person name="Pursley I."/>
            <person name="Horton D.L."/>
            <person name="Alikhan N.F."/>
            <person name="Baker D."/>
            <person name="Gharbi K."/>
            <person name="Hall N."/>
            <person name="Watson M."/>
            <person name="Adriaenssens E.M."/>
            <person name="Foster-Nyarko E."/>
            <person name="Jarju S."/>
            <person name="Secka A."/>
            <person name="Antonio M."/>
            <person name="Oren A."/>
            <person name="Chaudhuri R.R."/>
            <person name="La Ragione R."/>
            <person name="Hildebrand F."/>
            <person name="Pallen M.J."/>
        </authorList>
    </citation>
    <scope>NUCLEOTIDE SEQUENCE</scope>
    <source>
        <strain evidence="2">CHK157-1446</strain>
    </source>
</reference>
<gene>
    <name evidence="2" type="ORF">IAD01_01030</name>
</gene>
<evidence type="ECO:0000259" key="1">
    <source>
        <dbReference type="Pfam" id="PF14238"/>
    </source>
</evidence>
<accession>A0A9D1EM46</accession>
<sequence>MNTRTRNLIFIGIFVVCLAAVALLLVLTQPKAEEEEEEVAADTTITVLSNSRDDVESMLVKNENGEYTIYQNSKGFYVEELGDLKQNTTTLSAMANCATSITAQSLVEADAADLDKYGLSEDDPEASCTVTLKNGDSYTILYGIQAPDDRCVYFRLADSNDVYIVLTNSSNYFYNPARSYVSLIVKEALANDNVAPTIDLLTITRKDLDYDVVFEDDTKNYASDEVSMASSQVMISPVYAYLDIVNSNDIIYGIWGLTASEAVVPFPTEEDFEEYGLDDPFCTVTMNAELRTYTLKIGDVASYTYDEEGNETTEPAYFYGYFEGIDVIYMFSAGEVPWATFMPIDILSSMMTSNYILRLDYMDIQTHNGEDIDYYFDVTGDVDTSELSATLNGSPVDTETFKVLYQFILKCPIDALCFDEPAEDAKLLCYIDFRRDDGGGDILEFYDGGSNRVIIKLNGVTSFSQPKSYLDVLCSNLELFANGASSDELQMIW</sequence>
<reference evidence="2" key="1">
    <citation type="submission" date="2020-10" db="EMBL/GenBank/DDBJ databases">
        <authorList>
            <person name="Gilroy R."/>
        </authorList>
    </citation>
    <scope>NUCLEOTIDE SEQUENCE</scope>
    <source>
        <strain evidence="2">CHK157-1446</strain>
    </source>
</reference>
<comment type="caution">
    <text evidence="2">The sequence shown here is derived from an EMBL/GenBank/DDBJ whole genome shotgun (WGS) entry which is preliminary data.</text>
</comment>
<dbReference type="Pfam" id="PF14238">
    <property type="entry name" value="DUF4340"/>
    <property type="match status" value="1"/>
</dbReference>
<dbReference type="AlphaFoldDB" id="A0A9D1EM46"/>
<dbReference type="InterPro" id="IPR025641">
    <property type="entry name" value="DUF4340"/>
</dbReference>
<name>A0A9D1EM46_9FIRM</name>
<evidence type="ECO:0000313" key="3">
    <source>
        <dbReference type="Proteomes" id="UP000823982"/>
    </source>
</evidence>
<dbReference type="EMBL" id="DVIR01000008">
    <property type="protein sequence ID" value="HIS23978.1"/>
    <property type="molecule type" value="Genomic_DNA"/>
</dbReference>
<protein>
    <submittedName>
        <fullName evidence="2">DUF4340 domain-containing protein</fullName>
    </submittedName>
</protein>
<proteinExistence type="predicted"/>
<evidence type="ECO:0000313" key="2">
    <source>
        <dbReference type="EMBL" id="HIS23978.1"/>
    </source>
</evidence>